<feature type="non-terminal residue" evidence="1">
    <location>
        <position position="1"/>
    </location>
</feature>
<sequence length="86" mass="9088">SAFTGSSEFSVLSQSDKASVSLSDALSDDFDSLSTFPSTSSQSFSLANFEESLPNSPSSSVSSNLLWSSQMMLCQHSPLHIPNGGY</sequence>
<dbReference type="AlphaFoldDB" id="A0AAN8IRA6"/>
<reference evidence="1 2" key="1">
    <citation type="submission" date="2019-10" db="EMBL/GenBank/DDBJ databases">
        <title>Assembly and Annotation for the nematode Trichostrongylus colubriformis.</title>
        <authorList>
            <person name="Martin J."/>
        </authorList>
    </citation>
    <scope>NUCLEOTIDE SEQUENCE [LARGE SCALE GENOMIC DNA]</scope>
    <source>
        <strain evidence="1">G859</strain>
        <tissue evidence="1">Whole worm</tissue>
    </source>
</reference>
<dbReference type="Proteomes" id="UP001331761">
    <property type="component" value="Unassembled WGS sequence"/>
</dbReference>
<protein>
    <submittedName>
        <fullName evidence="1">Uncharacterized protein</fullName>
    </submittedName>
</protein>
<keyword evidence="2" id="KW-1185">Reference proteome</keyword>
<proteinExistence type="predicted"/>
<evidence type="ECO:0000313" key="2">
    <source>
        <dbReference type="Proteomes" id="UP001331761"/>
    </source>
</evidence>
<organism evidence="1 2">
    <name type="scientific">Trichostrongylus colubriformis</name>
    <name type="common">Black scour worm</name>
    <dbReference type="NCBI Taxonomy" id="6319"/>
    <lineage>
        <taxon>Eukaryota</taxon>
        <taxon>Metazoa</taxon>
        <taxon>Ecdysozoa</taxon>
        <taxon>Nematoda</taxon>
        <taxon>Chromadorea</taxon>
        <taxon>Rhabditida</taxon>
        <taxon>Rhabditina</taxon>
        <taxon>Rhabditomorpha</taxon>
        <taxon>Strongyloidea</taxon>
        <taxon>Trichostrongylidae</taxon>
        <taxon>Trichostrongylus</taxon>
    </lineage>
</organism>
<evidence type="ECO:0000313" key="1">
    <source>
        <dbReference type="EMBL" id="KAK5983041.1"/>
    </source>
</evidence>
<comment type="caution">
    <text evidence="1">The sequence shown here is derived from an EMBL/GenBank/DDBJ whole genome shotgun (WGS) entry which is preliminary data.</text>
</comment>
<name>A0AAN8IRA6_TRICO</name>
<gene>
    <name evidence="1" type="ORF">GCK32_020602</name>
</gene>
<dbReference type="EMBL" id="WIXE01004457">
    <property type="protein sequence ID" value="KAK5983041.1"/>
    <property type="molecule type" value="Genomic_DNA"/>
</dbReference>
<accession>A0AAN8IRA6</accession>